<name>A0A662DAY6_UNCAE</name>
<protein>
    <submittedName>
        <fullName evidence="1">Uncharacterized protein</fullName>
    </submittedName>
</protein>
<accession>A0A662DAY6</accession>
<proteinExistence type="predicted"/>
<organism evidence="1 2">
    <name type="scientific">Aerophobetes bacterium</name>
    <dbReference type="NCBI Taxonomy" id="2030807"/>
    <lineage>
        <taxon>Bacteria</taxon>
        <taxon>Candidatus Aerophobota</taxon>
    </lineage>
</organism>
<dbReference type="AlphaFoldDB" id="A0A662DAY6"/>
<dbReference type="EMBL" id="QMQA01000151">
    <property type="protein sequence ID" value="RLE12625.1"/>
    <property type="molecule type" value="Genomic_DNA"/>
</dbReference>
<comment type="caution">
    <text evidence="1">The sequence shown here is derived from an EMBL/GenBank/DDBJ whole genome shotgun (WGS) entry which is preliminary data.</text>
</comment>
<evidence type="ECO:0000313" key="2">
    <source>
        <dbReference type="Proteomes" id="UP000280417"/>
    </source>
</evidence>
<gene>
    <name evidence="1" type="ORF">DRJ04_05860</name>
</gene>
<dbReference type="Proteomes" id="UP000280417">
    <property type="component" value="Unassembled WGS sequence"/>
</dbReference>
<reference evidence="1 2" key="1">
    <citation type="submission" date="2018-06" db="EMBL/GenBank/DDBJ databases">
        <title>Extensive metabolic versatility and redundancy in microbially diverse, dynamic hydrothermal sediments.</title>
        <authorList>
            <person name="Dombrowski N."/>
            <person name="Teske A."/>
            <person name="Baker B.J."/>
        </authorList>
    </citation>
    <scope>NUCLEOTIDE SEQUENCE [LARGE SCALE GENOMIC DNA]</scope>
    <source>
        <strain evidence="1">B3_G15</strain>
    </source>
</reference>
<sequence length="182" mass="20805">MGVIGLLVALITIYVVANSAQNLAQDNRDMISPHLDIHVIAGGPTELENFFKAAIGEDENAGEIRDRYVWITVLAKNKGLSEVKDITTAINLNSKIHKIYTAHSRKYWEKVRLEEKEENAAKFTVDSLSKDDSFVIFLGLQPELFEGKSPFNQRERQLWKRDYRVSFQKVEITTNGFQKVVY</sequence>
<evidence type="ECO:0000313" key="1">
    <source>
        <dbReference type="EMBL" id="RLE12625.1"/>
    </source>
</evidence>